<dbReference type="Ensembl" id="ENSCSAVT00000012348.1">
    <property type="protein sequence ID" value="ENSCSAVP00000012206.1"/>
    <property type="gene ID" value="ENSCSAVG00000007184.1"/>
</dbReference>
<keyword evidence="6 15" id="KW-0808">Transferase</keyword>
<dbReference type="InterPro" id="IPR007083">
    <property type="entry name" value="RNA_pol_Rpb1_4"/>
</dbReference>
<feature type="compositionally biased region" description="Acidic residues" evidence="16">
    <location>
        <begin position="1367"/>
        <end position="1383"/>
    </location>
</feature>
<evidence type="ECO:0000256" key="12">
    <source>
        <dbReference type="ARBA" id="ARBA00023242"/>
    </source>
</evidence>
<evidence type="ECO:0000256" key="7">
    <source>
        <dbReference type="ARBA" id="ARBA00022695"/>
    </source>
</evidence>
<comment type="function">
    <text evidence="14">DNA-dependent RNA polymerase catalyzes the transcription of DNA into RNA using the four ribonucleoside triphosphates as substrates. Largest and catalytic core component of RNA polymerase I which synthesizes ribosomal RNA precursors. Forms the polymerase active center together with the second largest subunit. A single stranded DNA template strand of the promoter is positioned within the central active site cleft of Pol I. A bridging helix emanates from RPA1 and crosses the cleft near the catalytic site and is thought to promote translocation of Pol I by acting as a ratchet that moves the RNA-DNA hybrid through the active site by switching from straight to bent conformations at each step of nucleotide addition.</text>
</comment>
<organism evidence="18 19">
    <name type="scientific">Ciona savignyi</name>
    <name type="common">Pacific transparent sea squirt</name>
    <dbReference type="NCBI Taxonomy" id="51511"/>
    <lineage>
        <taxon>Eukaryota</taxon>
        <taxon>Metazoa</taxon>
        <taxon>Chordata</taxon>
        <taxon>Tunicata</taxon>
        <taxon>Ascidiacea</taxon>
        <taxon>Phlebobranchia</taxon>
        <taxon>Cionidae</taxon>
        <taxon>Ciona</taxon>
    </lineage>
</organism>
<dbReference type="GO" id="GO:0003677">
    <property type="term" value="F:DNA binding"/>
    <property type="evidence" value="ECO:0007669"/>
    <property type="project" value="InterPro"/>
</dbReference>
<evidence type="ECO:0000256" key="9">
    <source>
        <dbReference type="ARBA" id="ARBA00022833"/>
    </source>
</evidence>
<proteinExistence type="inferred from homology"/>
<comment type="similarity">
    <text evidence="2 15">Belongs to the RNA polymerase beta' chain family.</text>
</comment>
<comment type="subunit">
    <text evidence="3">Component of the RNA polymerase I (Pol I) complex consisting of at least 13 subunits.</text>
</comment>
<dbReference type="EC" id="2.7.7.6" evidence="15"/>
<reference evidence="18" key="3">
    <citation type="submission" date="2025-09" db="UniProtKB">
        <authorList>
            <consortium name="Ensembl"/>
        </authorList>
    </citation>
    <scope>IDENTIFICATION</scope>
</reference>
<dbReference type="GeneTree" id="ENSGT00920000149138"/>
<dbReference type="GO" id="GO:0003899">
    <property type="term" value="F:DNA-directed RNA polymerase activity"/>
    <property type="evidence" value="ECO:0007669"/>
    <property type="project" value="UniProtKB-EC"/>
</dbReference>
<evidence type="ECO:0000256" key="4">
    <source>
        <dbReference type="ARBA" id="ARBA00022478"/>
    </source>
</evidence>
<dbReference type="PANTHER" id="PTHR19376:SF11">
    <property type="entry name" value="DNA-DIRECTED RNA POLYMERASE I SUBUNIT RPA1"/>
    <property type="match status" value="1"/>
</dbReference>
<evidence type="ECO:0000259" key="17">
    <source>
        <dbReference type="SMART" id="SM00663"/>
    </source>
</evidence>
<dbReference type="Gene3D" id="4.10.860.120">
    <property type="entry name" value="RNA polymerase II, clamp domain"/>
    <property type="match status" value="1"/>
</dbReference>
<dbReference type="Gene3D" id="2.40.40.20">
    <property type="match status" value="1"/>
</dbReference>
<evidence type="ECO:0000256" key="14">
    <source>
        <dbReference type="ARBA" id="ARBA00053996"/>
    </source>
</evidence>
<dbReference type="Gene3D" id="6.10.250.2940">
    <property type="match status" value="1"/>
</dbReference>
<dbReference type="Gene3D" id="1.10.274.100">
    <property type="entry name" value="RNA polymerase Rpb1, domain 3"/>
    <property type="match status" value="1"/>
</dbReference>
<name>H2Z3P4_CIOSA</name>
<keyword evidence="10" id="KW-0460">Magnesium</keyword>
<dbReference type="InterPro" id="IPR038120">
    <property type="entry name" value="Rpb1_funnel_sf"/>
</dbReference>
<evidence type="ECO:0000256" key="16">
    <source>
        <dbReference type="SAM" id="MobiDB-lite"/>
    </source>
</evidence>
<comment type="subcellular location">
    <subcellularLocation>
        <location evidence="1">Nucleus</location>
        <location evidence="1">Nucleolus</location>
    </subcellularLocation>
</comment>
<evidence type="ECO:0000256" key="15">
    <source>
        <dbReference type="RuleBase" id="RU004279"/>
    </source>
</evidence>
<dbReference type="InterPro" id="IPR000722">
    <property type="entry name" value="RNA_pol_asu"/>
</dbReference>
<evidence type="ECO:0000313" key="19">
    <source>
        <dbReference type="Proteomes" id="UP000007875"/>
    </source>
</evidence>
<evidence type="ECO:0000256" key="10">
    <source>
        <dbReference type="ARBA" id="ARBA00022842"/>
    </source>
</evidence>
<dbReference type="Gene3D" id="3.30.1490.180">
    <property type="entry name" value="RNA polymerase ii"/>
    <property type="match status" value="1"/>
</dbReference>
<dbReference type="CDD" id="cd02735">
    <property type="entry name" value="RNAP_I_Rpa1_C"/>
    <property type="match status" value="1"/>
</dbReference>
<dbReference type="PANTHER" id="PTHR19376">
    <property type="entry name" value="DNA-DIRECTED RNA POLYMERASE"/>
    <property type="match status" value="1"/>
</dbReference>
<accession>H2Z3P4</accession>
<evidence type="ECO:0000256" key="2">
    <source>
        <dbReference type="ARBA" id="ARBA00006460"/>
    </source>
</evidence>
<keyword evidence="9" id="KW-0862">Zinc</keyword>
<dbReference type="Gene3D" id="1.10.150.390">
    <property type="match status" value="1"/>
</dbReference>
<dbReference type="GO" id="GO:0005736">
    <property type="term" value="C:RNA polymerase I complex"/>
    <property type="evidence" value="ECO:0007669"/>
    <property type="project" value="TreeGrafter"/>
</dbReference>
<dbReference type="InterPro" id="IPR007081">
    <property type="entry name" value="RNA_pol_Rpb1_5"/>
</dbReference>
<evidence type="ECO:0000256" key="13">
    <source>
        <dbReference type="ARBA" id="ARBA00048552"/>
    </source>
</evidence>
<dbReference type="Pfam" id="PF04998">
    <property type="entry name" value="RNA_pol_Rpb1_5"/>
    <property type="match status" value="1"/>
</dbReference>
<dbReference type="SUPFAM" id="SSF64484">
    <property type="entry name" value="beta and beta-prime subunits of DNA dependent RNA-polymerase"/>
    <property type="match status" value="1"/>
</dbReference>
<keyword evidence="12" id="KW-0539">Nucleus</keyword>
<dbReference type="Pfam" id="PF05000">
    <property type="entry name" value="RNA_pol_Rpb1_4"/>
    <property type="match status" value="1"/>
</dbReference>
<dbReference type="InterPro" id="IPR045867">
    <property type="entry name" value="DNA-dir_RpoC_beta_prime"/>
</dbReference>
<evidence type="ECO:0000256" key="5">
    <source>
        <dbReference type="ARBA" id="ARBA00022553"/>
    </source>
</evidence>
<reference evidence="19" key="1">
    <citation type="submission" date="2003-08" db="EMBL/GenBank/DDBJ databases">
        <authorList>
            <person name="Birren B."/>
            <person name="Nusbaum C."/>
            <person name="Abebe A."/>
            <person name="Abouelleil A."/>
            <person name="Adekoya E."/>
            <person name="Ait-zahra M."/>
            <person name="Allen N."/>
            <person name="Allen T."/>
            <person name="An P."/>
            <person name="Anderson M."/>
            <person name="Anderson S."/>
            <person name="Arachchi H."/>
            <person name="Armbruster J."/>
            <person name="Bachantsang P."/>
            <person name="Baldwin J."/>
            <person name="Barry A."/>
            <person name="Bayul T."/>
            <person name="Blitshsteyn B."/>
            <person name="Bloom T."/>
            <person name="Blye J."/>
            <person name="Boguslavskiy L."/>
            <person name="Borowsky M."/>
            <person name="Boukhgalter B."/>
            <person name="Brunache A."/>
            <person name="Butler J."/>
            <person name="Calixte N."/>
            <person name="Calvo S."/>
            <person name="Camarata J."/>
            <person name="Campo K."/>
            <person name="Chang J."/>
            <person name="Cheshatsang Y."/>
            <person name="Citroen M."/>
            <person name="Collymore A."/>
            <person name="Considine T."/>
            <person name="Cook A."/>
            <person name="Cooke P."/>
            <person name="Corum B."/>
            <person name="Cuomo C."/>
            <person name="David R."/>
            <person name="Dawoe T."/>
            <person name="Degray S."/>
            <person name="Dodge S."/>
            <person name="Dooley K."/>
            <person name="Dorje P."/>
            <person name="Dorjee K."/>
            <person name="Dorris L."/>
            <person name="Duffey N."/>
            <person name="Dupes A."/>
            <person name="Elkins T."/>
            <person name="Engels R."/>
            <person name="Erickson J."/>
            <person name="Farina A."/>
            <person name="Faro S."/>
            <person name="Ferreira P."/>
            <person name="Fischer H."/>
            <person name="Fitzgerald M."/>
            <person name="Foley K."/>
            <person name="Gage D."/>
            <person name="Galagan J."/>
            <person name="Gearin G."/>
            <person name="Gnerre S."/>
            <person name="Gnirke A."/>
            <person name="Goyette A."/>
            <person name="Graham J."/>
            <person name="Grandbois E."/>
            <person name="Gyaltsen K."/>
            <person name="Hafez N."/>
            <person name="Hagopian D."/>
            <person name="Hagos B."/>
            <person name="Hall J."/>
            <person name="Hatcher B."/>
            <person name="Heller A."/>
            <person name="Higgins H."/>
            <person name="Honan T."/>
            <person name="Horn A."/>
            <person name="Houde N."/>
            <person name="Hughes L."/>
            <person name="Hulme W."/>
            <person name="Husby E."/>
            <person name="Iliev I."/>
            <person name="Jaffe D."/>
            <person name="Jones C."/>
            <person name="Kamal M."/>
            <person name="Kamat A."/>
            <person name="Kamvysselis M."/>
            <person name="Karlsson E."/>
            <person name="Kells C."/>
            <person name="Kieu A."/>
            <person name="Kisner P."/>
            <person name="Kodira C."/>
            <person name="Kulbokas E."/>
            <person name="Labutti K."/>
            <person name="Lama D."/>
            <person name="Landers T."/>
            <person name="Leger J."/>
            <person name="Levine S."/>
            <person name="Lewis D."/>
            <person name="Lewis T."/>
            <person name="Lindblad-toh K."/>
            <person name="Liu X."/>
            <person name="Lokyitsang T."/>
            <person name="Lokyitsang Y."/>
            <person name="Lucien O."/>
            <person name="Lui A."/>
            <person name="Ma L.J."/>
            <person name="Mabbitt R."/>
            <person name="Macdonald J."/>
            <person name="Maclean C."/>
            <person name="Major J."/>
            <person name="Manning J."/>
            <person name="Marabella R."/>
            <person name="Maru K."/>
            <person name="Matthews C."/>
            <person name="Mauceli E."/>
            <person name="Mccarthy M."/>
            <person name="Mcdonough S."/>
            <person name="Mcghee T."/>
            <person name="Meldrim J."/>
            <person name="Meneus L."/>
            <person name="Mesirov J."/>
            <person name="Mihalev A."/>
            <person name="Mihova T."/>
            <person name="Mikkelsen T."/>
            <person name="Mlenga V."/>
            <person name="Moru K."/>
            <person name="Mozes J."/>
            <person name="Mulrain L."/>
            <person name="Munson G."/>
            <person name="Naylor J."/>
            <person name="Newes C."/>
            <person name="Nguyen C."/>
            <person name="Nguyen N."/>
            <person name="Nguyen T."/>
            <person name="Nicol R."/>
            <person name="Nielsen C."/>
            <person name="Nizzari M."/>
            <person name="Norbu C."/>
            <person name="Norbu N."/>
            <person name="O'donnell P."/>
            <person name="Okoawo O."/>
            <person name="O'leary S."/>
            <person name="Omotosho B."/>
            <person name="O'neill K."/>
            <person name="Osman S."/>
            <person name="Parker S."/>
            <person name="Perrin D."/>
            <person name="Phunkhang P."/>
            <person name="Piqani B."/>
            <person name="Purcell S."/>
            <person name="Rachupka T."/>
            <person name="Ramasamy U."/>
            <person name="Rameau R."/>
            <person name="Ray V."/>
            <person name="Raymond C."/>
            <person name="Retta R."/>
            <person name="Richardson S."/>
            <person name="Rise C."/>
            <person name="Rodriguez J."/>
            <person name="Rogers J."/>
            <person name="Rogov P."/>
            <person name="Rutman M."/>
            <person name="Schupbach R."/>
            <person name="Seaman C."/>
            <person name="Settipalli S."/>
            <person name="Sharpe T."/>
            <person name="Sheridan J."/>
            <person name="Sherpa N."/>
            <person name="Shi J."/>
            <person name="Smirnov S."/>
            <person name="Smith C."/>
            <person name="Sougnez C."/>
            <person name="Spencer B."/>
            <person name="Stalker J."/>
            <person name="Stange-thomann N."/>
            <person name="Stavropoulos S."/>
            <person name="Stetson K."/>
            <person name="Stone C."/>
            <person name="Stone S."/>
            <person name="Stubbs M."/>
            <person name="Talamas J."/>
            <person name="Tchuinga P."/>
            <person name="Tenzing P."/>
            <person name="Tesfaye S."/>
            <person name="Theodore J."/>
            <person name="Thoulutsang Y."/>
            <person name="Topham K."/>
            <person name="Towey S."/>
            <person name="Tsamla T."/>
            <person name="Tsomo N."/>
            <person name="Vallee D."/>
            <person name="Vassiliev H."/>
            <person name="Venkataraman V."/>
            <person name="Vinson J."/>
            <person name="Vo A."/>
            <person name="Wade C."/>
            <person name="Wang S."/>
            <person name="Wangchuk T."/>
            <person name="Wangdi T."/>
            <person name="Whittaker C."/>
            <person name="Wilkinson J."/>
            <person name="Wu Y."/>
            <person name="Wyman D."/>
            <person name="Yadav S."/>
            <person name="Yang S."/>
            <person name="Yang X."/>
            <person name="Yeager S."/>
            <person name="Yee E."/>
            <person name="Young G."/>
            <person name="Zainoun J."/>
            <person name="Zembeck L."/>
            <person name="Zimmer A."/>
            <person name="Zody M."/>
            <person name="Lander E."/>
        </authorList>
    </citation>
    <scope>NUCLEOTIDE SEQUENCE [LARGE SCALE GENOMIC DNA]</scope>
</reference>
<dbReference type="InterPro" id="IPR044893">
    <property type="entry name" value="RNA_pol_Rpb1_clamp_domain"/>
</dbReference>
<keyword evidence="19" id="KW-1185">Reference proteome</keyword>
<dbReference type="InterPro" id="IPR015699">
    <property type="entry name" value="DNA-dir_RNA_pol1_lsu_N"/>
</dbReference>
<protein>
    <recommendedName>
        <fullName evidence="15">DNA-directed RNA polymerase subunit</fullName>
        <ecNumber evidence="15">2.7.7.6</ecNumber>
    </recommendedName>
</protein>
<dbReference type="GO" id="GO:0046872">
    <property type="term" value="F:metal ion binding"/>
    <property type="evidence" value="ECO:0007669"/>
    <property type="project" value="UniProtKB-KW"/>
</dbReference>
<dbReference type="Pfam" id="PF00623">
    <property type="entry name" value="RNA_pol_Rpb1_2"/>
    <property type="match status" value="1"/>
</dbReference>
<dbReference type="CDD" id="cd01435">
    <property type="entry name" value="RNAP_I_RPA1_N"/>
    <property type="match status" value="1"/>
</dbReference>
<feature type="region of interest" description="Disordered" evidence="16">
    <location>
        <begin position="1344"/>
        <end position="1433"/>
    </location>
</feature>
<keyword evidence="7 15" id="KW-0548">Nucleotidyltransferase</keyword>
<dbReference type="InterPro" id="IPR047107">
    <property type="entry name" value="DNA-dir_RNA_pol1_lsu_C"/>
</dbReference>
<dbReference type="Pfam" id="PF04997">
    <property type="entry name" value="RNA_pol_Rpb1_1"/>
    <property type="match status" value="1"/>
</dbReference>
<dbReference type="Gene3D" id="1.10.357.120">
    <property type="match status" value="1"/>
</dbReference>
<dbReference type="FunFam" id="1.10.274.100:FF:000012">
    <property type="entry name" value="DNA-directed RNA polymerase subunit"/>
    <property type="match status" value="1"/>
</dbReference>
<reference evidence="18" key="2">
    <citation type="submission" date="2025-08" db="UniProtKB">
        <authorList>
            <consortium name="Ensembl"/>
        </authorList>
    </citation>
    <scope>IDENTIFICATION</scope>
</reference>
<dbReference type="InterPro" id="IPR042102">
    <property type="entry name" value="RNA_pol_Rpb1_3_sf"/>
</dbReference>
<evidence type="ECO:0000313" key="18">
    <source>
        <dbReference type="Ensembl" id="ENSCSAVP00000012206.1"/>
    </source>
</evidence>
<dbReference type="Gene3D" id="3.30.70.2850">
    <property type="match status" value="1"/>
</dbReference>
<evidence type="ECO:0000256" key="1">
    <source>
        <dbReference type="ARBA" id="ARBA00004604"/>
    </source>
</evidence>
<evidence type="ECO:0000256" key="8">
    <source>
        <dbReference type="ARBA" id="ARBA00022723"/>
    </source>
</evidence>
<dbReference type="Gene3D" id="1.10.132.30">
    <property type="match status" value="1"/>
</dbReference>
<dbReference type="Proteomes" id="UP000007875">
    <property type="component" value="Unassembled WGS sequence"/>
</dbReference>
<keyword evidence="5" id="KW-0597">Phosphoprotein</keyword>
<evidence type="ECO:0000256" key="3">
    <source>
        <dbReference type="ARBA" id="ARBA00011251"/>
    </source>
</evidence>
<dbReference type="SMART" id="SM00663">
    <property type="entry name" value="RPOLA_N"/>
    <property type="match status" value="1"/>
</dbReference>
<dbReference type="InterPro" id="IPR007066">
    <property type="entry name" value="RNA_pol_Rpb1_3"/>
</dbReference>
<feature type="domain" description="RNA polymerase N-terminal" evidence="17">
    <location>
        <begin position="286"/>
        <end position="616"/>
    </location>
</feature>
<sequence>MMIRQIGKPYKTLSSIKFSCYNADEIRQLSVKRVTNPHSLDALLNPTEGGLYDAAYGASSRDELCSTCGKGSVQCTGHMGHIELPLPVYHPLFFKTLIYLLRGSCMKCQKLLIPRQKIFLMTMQLQALEKGMVQTAVGISVYEKSNDDVATMQEIQEHLERVLLKHYDDIANYKIESNAEGMKSNHGKLDFLLIVEIYRGLFCALENVMQTCFKSFLNLFVTLYFFKPDCEEATNGWSRNAAELHLTLVSEFIHLLAKPVSRCPHCGKLINIYLSDNNSDTTSAVDVLFLSVLSVPPSRFRPIGCVNDRHFESPQTTSYSKVLMDCAILRALLKKMKEADKENQQEDKKMDLLSSIPGKTLSEKLENAWHRLQQHINCLMDSDLDRLTVNGGDKIPGIKQLLEKKDGLFRKHMMGKRVNYAARSVISPDPYIATNEIGLPMVFATKLTYPCPVTPWNLKMLRQAVMNGPLKHPGATHVVSEGRTVLLSATDQSQRESVAKQLTASDTHTPKTVLRHIQTGDVMLLNRQPTLHKGSIMAHRVRVLPGEKTLRMHYANCKSYNADFDGDEMNAHPQTELCRSEAYQLMSTDRQYLSGKDGKPLSCLIQDHMVAGVNISIRGRFFTREQYQQLTYNALMHLPYKVKLLTPAILKPQPLWSGKQVFSTIFMNITPNGLPRINLTGKSKIGPKNWQNAPPRNAVVAPIDNGDMCESQVIIRDGELLCGVLDKAHYGATEHGLVHATYELYSGEISGRLLTCLARLFTAFLQFYRGFTLGVEDILVKDWANKSRTDVVVDTKDNGMAAVAKTLNVKRKENTEATKITVNKGEDKLAAVDHAMKTVSNDVNDKIAKCCTGNGLLKTFPTNNLQLMVISGAKGGAVNCMQISCLLGQIELEGRRPPLMPSGRSAPSFMPYDTTIRAGGFISQRFLTGIRPQEYFYHCMAGREGLVDTAVKTSRSGYLQRCLIKHLEGLLLSYDMTVRDSDGSVVQFLYGEDGIDINKTSYLNQQQYDFVVKNYDAIAKQLPDVDTFESSAYGRSITRKWSKFDKLRKKRNKRLRKTQEGRTSGFLNFSVQCKSGNLPISKIFFNYFQIKNQWMKLDIEGRAKYLDKTSKLRLPDTIISQYRPDIYFGSTSDHFHDEMKKYIKQNPLNLPANDTTNSLPLLKMRYQRSLCQPGESVGLLAAQSIGEPSTQMTLNTFHFAGRGEMNVTLGIPRLREILMVASKQIKTPQITVPVKEGRQKRAKRLCKELTKVLLSQVLHKFTVDERLVVGSGDIGDRYRRCVVTIQLLPERQFGKEMAMSRDTVLRHIEKNFFRALLFAITKQLKKRESEVLQIDQRVARETVRRAKNADGEDASRDAETFEAEKNADDDDVDEEAGFDDGDAAAEGQRRKKREEVDYEEQDDELPDENDNSTMIEPDEDSRDSAPPMMEEQDTEAVKNLGHGNISIEDYEFDAASSGWCRVTFLMPLTSVHVDVVSLVRSEACQSAVRQVPGISRCILVPVQGQACVDAGAVNLVTEGINFYKIFENEDSLDVNRLYSNCVHSVAQIYGVEAARRVVVKEIANVFAVYGIEVDSRHLSLIGDYMCYEGVYKPFNRLAIASCVSPLQQMSFETTMKFLNSAALHGKLSSLDRLQSPSARIVAGQVVKGGTGNFSLLYPMT</sequence>
<dbReference type="GO" id="GO:0006351">
    <property type="term" value="P:DNA-templated transcription"/>
    <property type="evidence" value="ECO:0007669"/>
    <property type="project" value="InterPro"/>
</dbReference>
<dbReference type="FunFam" id="2.40.40.20:FF:000019">
    <property type="entry name" value="DNA-directed RNA polymerase II subunit RPB1"/>
    <property type="match status" value="1"/>
</dbReference>
<evidence type="ECO:0000256" key="11">
    <source>
        <dbReference type="ARBA" id="ARBA00023163"/>
    </source>
</evidence>
<keyword evidence="4 15" id="KW-0240">DNA-directed RNA polymerase</keyword>
<evidence type="ECO:0000256" key="6">
    <source>
        <dbReference type="ARBA" id="ARBA00022679"/>
    </source>
</evidence>
<feature type="compositionally biased region" description="Basic and acidic residues" evidence="16">
    <location>
        <begin position="1344"/>
        <end position="1366"/>
    </location>
</feature>
<keyword evidence="11 15" id="KW-0804">Transcription</keyword>
<keyword evidence="8" id="KW-0479">Metal-binding</keyword>
<feature type="compositionally biased region" description="Acidic residues" evidence="16">
    <location>
        <begin position="1396"/>
        <end position="1421"/>
    </location>
</feature>
<dbReference type="InterPro" id="IPR007080">
    <property type="entry name" value="RNA_pol_Rpb1_1"/>
</dbReference>
<comment type="catalytic activity">
    <reaction evidence="13 15">
        <text>RNA(n) + a ribonucleoside 5'-triphosphate = RNA(n+1) + diphosphate</text>
        <dbReference type="Rhea" id="RHEA:21248"/>
        <dbReference type="Rhea" id="RHEA-COMP:14527"/>
        <dbReference type="Rhea" id="RHEA-COMP:17342"/>
        <dbReference type="ChEBI" id="CHEBI:33019"/>
        <dbReference type="ChEBI" id="CHEBI:61557"/>
        <dbReference type="ChEBI" id="CHEBI:140395"/>
        <dbReference type="EC" id="2.7.7.6"/>
    </reaction>
</comment>
<dbReference type="InterPro" id="IPR006592">
    <property type="entry name" value="RNA_pol_N"/>
</dbReference>
<dbReference type="Pfam" id="PF04983">
    <property type="entry name" value="RNA_pol_Rpb1_3"/>
    <property type="match status" value="1"/>
</dbReference>